<name>A0A7V5RNE8_CALAY</name>
<proteinExistence type="inferred from homology"/>
<dbReference type="Proteomes" id="UP000885771">
    <property type="component" value="Unassembled WGS sequence"/>
</dbReference>
<dbReference type="PIRSF" id="PIRSF000126">
    <property type="entry name" value="11-beta-HSD1"/>
    <property type="match status" value="1"/>
</dbReference>
<dbReference type="GO" id="GO:0016020">
    <property type="term" value="C:membrane"/>
    <property type="evidence" value="ECO:0007669"/>
    <property type="project" value="TreeGrafter"/>
</dbReference>
<dbReference type="PRINTS" id="PR00081">
    <property type="entry name" value="GDHRDH"/>
</dbReference>
<dbReference type="SMART" id="SM00822">
    <property type="entry name" value="PKS_KR"/>
    <property type="match status" value="1"/>
</dbReference>
<feature type="domain" description="Ketoreductase" evidence="4">
    <location>
        <begin position="3"/>
        <end position="189"/>
    </location>
</feature>
<comment type="similarity">
    <text evidence="1 3">Belongs to the short-chain dehydrogenases/reductases (SDR) family.</text>
</comment>
<evidence type="ECO:0000313" key="5">
    <source>
        <dbReference type="EMBL" id="HHM01709.1"/>
    </source>
</evidence>
<protein>
    <submittedName>
        <fullName evidence="5">SDR family oxidoreductase</fullName>
    </submittedName>
</protein>
<dbReference type="InterPro" id="IPR057326">
    <property type="entry name" value="KR_dom"/>
</dbReference>
<dbReference type="Pfam" id="PF00106">
    <property type="entry name" value="adh_short"/>
    <property type="match status" value="1"/>
</dbReference>
<dbReference type="PANTHER" id="PTHR44196">
    <property type="entry name" value="DEHYDROGENASE/REDUCTASE SDR FAMILY MEMBER 7B"/>
    <property type="match status" value="1"/>
</dbReference>
<dbReference type="InterPro" id="IPR036291">
    <property type="entry name" value="NAD(P)-bd_dom_sf"/>
</dbReference>
<dbReference type="PRINTS" id="PR00080">
    <property type="entry name" value="SDRFAMILY"/>
</dbReference>
<dbReference type="PANTHER" id="PTHR44196:SF2">
    <property type="entry name" value="SHORT-CHAIN DEHYDROGENASE-RELATED"/>
    <property type="match status" value="1"/>
</dbReference>
<evidence type="ECO:0000256" key="2">
    <source>
        <dbReference type="ARBA" id="ARBA00023002"/>
    </source>
</evidence>
<comment type="caution">
    <text evidence="5">The sequence shown here is derived from an EMBL/GenBank/DDBJ whole genome shotgun (WGS) entry which is preliminary data.</text>
</comment>
<keyword evidence="2" id="KW-0560">Oxidoreductase</keyword>
<sequence>MYQTALITGASSGIGRELARCFAKDRINLVLAARRRERLEELAGELSDAHNIAVEIFDVDLSDAGAREEVYHALKKKSIAVDYLVNNAGFGDNGPFIESDWQKQNAMIELNITALSHLTRLFLPEMTRRGRGGLLNVASTAAFLPGPYMSVYYATKAYVLSFTEALAQELKGSGVRVSALCPGPVVTEFQQQANIKNARMFSSPMVLGAGRVARIGYRGLMRGKTVNIAGLLMKLTIHPLRLTPRALVRAVSAALARNH</sequence>
<dbReference type="SUPFAM" id="SSF51735">
    <property type="entry name" value="NAD(P)-binding Rossmann-fold domains"/>
    <property type="match status" value="1"/>
</dbReference>
<dbReference type="GO" id="GO:0016491">
    <property type="term" value="F:oxidoreductase activity"/>
    <property type="evidence" value="ECO:0007669"/>
    <property type="project" value="UniProtKB-KW"/>
</dbReference>
<accession>A0A7V5RNE8</accession>
<dbReference type="AlphaFoldDB" id="A0A7V5RNE8"/>
<dbReference type="EMBL" id="DRLI01000066">
    <property type="protein sequence ID" value="HHM01709.1"/>
    <property type="molecule type" value="Genomic_DNA"/>
</dbReference>
<reference evidence="5" key="1">
    <citation type="journal article" date="2020" name="mSystems">
        <title>Genome- and Community-Level Interaction Insights into Carbon Utilization and Element Cycling Functions of Hydrothermarchaeota in Hydrothermal Sediment.</title>
        <authorList>
            <person name="Zhou Z."/>
            <person name="Liu Y."/>
            <person name="Xu W."/>
            <person name="Pan J."/>
            <person name="Luo Z.H."/>
            <person name="Li M."/>
        </authorList>
    </citation>
    <scope>NUCLEOTIDE SEQUENCE [LARGE SCALE GENOMIC DNA]</scope>
    <source>
        <strain evidence="5">HyVt-460</strain>
    </source>
</reference>
<dbReference type="Gene3D" id="3.40.50.720">
    <property type="entry name" value="NAD(P)-binding Rossmann-like Domain"/>
    <property type="match status" value="1"/>
</dbReference>
<organism evidence="5">
    <name type="scientific">Caldithrix abyssi</name>
    <dbReference type="NCBI Taxonomy" id="187145"/>
    <lineage>
        <taxon>Bacteria</taxon>
        <taxon>Pseudomonadati</taxon>
        <taxon>Calditrichota</taxon>
        <taxon>Calditrichia</taxon>
        <taxon>Calditrichales</taxon>
        <taxon>Calditrichaceae</taxon>
        <taxon>Caldithrix</taxon>
    </lineage>
</organism>
<evidence type="ECO:0000256" key="3">
    <source>
        <dbReference type="RuleBase" id="RU000363"/>
    </source>
</evidence>
<dbReference type="InterPro" id="IPR002347">
    <property type="entry name" value="SDR_fam"/>
</dbReference>
<evidence type="ECO:0000256" key="1">
    <source>
        <dbReference type="ARBA" id="ARBA00006484"/>
    </source>
</evidence>
<gene>
    <name evidence="5" type="ORF">ENJ15_01755</name>
</gene>
<evidence type="ECO:0000259" key="4">
    <source>
        <dbReference type="SMART" id="SM00822"/>
    </source>
</evidence>